<evidence type="ECO:0000256" key="1">
    <source>
        <dbReference type="SAM" id="SignalP"/>
    </source>
</evidence>
<dbReference type="Proteomes" id="UP000265566">
    <property type="component" value="Chromosome 1"/>
</dbReference>
<organism evidence="2">
    <name type="scientific">Medicago truncatula</name>
    <name type="common">Barrel medic</name>
    <name type="synonym">Medicago tribuloides</name>
    <dbReference type="NCBI Taxonomy" id="3880"/>
    <lineage>
        <taxon>Eukaryota</taxon>
        <taxon>Viridiplantae</taxon>
        <taxon>Streptophyta</taxon>
        <taxon>Embryophyta</taxon>
        <taxon>Tracheophyta</taxon>
        <taxon>Spermatophyta</taxon>
        <taxon>Magnoliopsida</taxon>
        <taxon>eudicotyledons</taxon>
        <taxon>Gunneridae</taxon>
        <taxon>Pentapetalae</taxon>
        <taxon>rosids</taxon>
        <taxon>fabids</taxon>
        <taxon>Fabales</taxon>
        <taxon>Fabaceae</taxon>
        <taxon>Papilionoideae</taxon>
        <taxon>50 kb inversion clade</taxon>
        <taxon>NPAAA clade</taxon>
        <taxon>Hologalegina</taxon>
        <taxon>IRL clade</taxon>
        <taxon>Trifolieae</taxon>
        <taxon>Medicago</taxon>
    </lineage>
</organism>
<feature type="chain" id="PRO_5017306793" description="Transmembrane protein" evidence="1">
    <location>
        <begin position="24"/>
        <end position="86"/>
    </location>
</feature>
<dbReference type="AlphaFoldDB" id="A0A396JK27"/>
<protein>
    <recommendedName>
        <fullName evidence="3">Transmembrane protein</fullName>
    </recommendedName>
</protein>
<keyword evidence="1" id="KW-0732">Signal</keyword>
<sequence length="86" mass="8844">MLESSSASSLFIISLTSFLSVSNCPCAASNASTSAVLSFPVFKMSIMRTASRSPLIIAPPTVSGCSLQVASPAKNKQLSTGLPMMS</sequence>
<name>A0A396JK27_MEDTR</name>
<reference evidence="2" key="1">
    <citation type="journal article" date="2018" name="Nat. Plants">
        <title>Whole-genome landscape of Medicago truncatula symbiotic genes.</title>
        <authorList>
            <person name="Pecrix Y."/>
            <person name="Gamas P."/>
            <person name="Carrere S."/>
        </authorList>
    </citation>
    <scope>NUCLEOTIDE SEQUENCE</scope>
    <source>
        <tissue evidence="2">Leaves</tissue>
    </source>
</reference>
<evidence type="ECO:0000313" key="2">
    <source>
        <dbReference type="EMBL" id="RHN77544.1"/>
    </source>
</evidence>
<feature type="signal peptide" evidence="1">
    <location>
        <begin position="1"/>
        <end position="23"/>
    </location>
</feature>
<dbReference type="Gramene" id="rna1009">
    <property type="protein sequence ID" value="RHN77544.1"/>
    <property type="gene ID" value="gene1009"/>
</dbReference>
<proteinExistence type="predicted"/>
<gene>
    <name evidence="2" type="ORF">MtrunA17_Chr1g0155931</name>
</gene>
<evidence type="ECO:0008006" key="3">
    <source>
        <dbReference type="Google" id="ProtNLM"/>
    </source>
</evidence>
<dbReference type="EMBL" id="PSQE01000001">
    <property type="protein sequence ID" value="RHN77544.1"/>
    <property type="molecule type" value="Genomic_DNA"/>
</dbReference>
<comment type="caution">
    <text evidence="2">The sequence shown here is derived from an EMBL/GenBank/DDBJ whole genome shotgun (WGS) entry which is preliminary data.</text>
</comment>
<accession>A0A396JK27</accession>